<evidence type="ECO:0000259" key="2">
    <source>
        <dbReference type="Pfam" id="PF20906"/>
    </source>
</evidence>
<dbReference type="InterPro" id="IPR024071">
    <property type="entry name" value="S-Me-THD_C_sf"/>
</dbReference>
<dbReference type="RefSeq" id="WP_094286763.1">
    <property type="nucleotide sequence ID" value="NZ_NOIG01000004.1"/>
</dbReference>
<protein>
    <recommendedName>
        <fullName evidence="5">DUF917 domain-containing protein</fullName>
    </recommendedName>
</protein>
<evidence type="ECO:0008006" key="5">
    <source>
        <dbReference type="Google" id="ProtNLM"/>
    </source>
</evidence>
<dbReference type="Pfam" id="PF20906">
    <property type="entry name" value="S-Me-THD_C"/>
    <property type="match status" value="1"/>
</dbReference>
<dbReference type="AlphaFoldDB" id="A0A235ERA2"/>
<evidence type="ECO:0000313" key="4">
    <source>
        <dbReference type="Proteomes" id="UP000215441"/>
    </source>
</evidence>
<dbReference type="InterPro" id="IPR010318">
    <property type="entry name" value="S-Me-THD_N"/>
</dbReference>
<reference evidence="3 4" key="1">
    <citation type="submission" date="2017-07" db="EMBL/GenBank/DDBJ databases">
        <title>Acidovorax KNDSW TSA 6 genome sequence and assembly.</title>
        <authorList>
            <person name="Mayilraj S."/>
        </authorList>
    </citation>
    <scope>NUCLEOTIDE SEQUENCE [LARGE SCALE GENOMIC DNA]</scope>
    <source>
        <strain evidence="3 4">KNDSW-TSA6</strain>
    </source>
</reference>
<dbReference type="Gene3D" id="3.40.1610.10">
    <property type="entry name" value="CV3147-like domain"/>
    <property type="match status" value="1"/>
</dbReference>
<keyword evidence="4" id="KW-1185">Reference proteome</keyword>
<feature type="domain" description="S-Me-THD-like C-terminal" evidence="2">
    <location>
        <begin position="182"/>
        <end position="336"/>
    </location>
</feature>
<proteinExistence type="predicted"/>
<evidence type="ECO:0000313" key="3">
    <source>
        <dbReference type="EMBL" id="OYD51067.1"/>
    </source>
</evidence>
<dbReference type="SUPFAM" id="SSF160991">
    <property type="entry name" value="CV3147-like"/>
    <property type="match status" value="1"/>
</dbReference>
<gene>
    <name evidence="3" type="ORF">CBY09_04325</name>
</gene>
<comment type="caution">
    <text evidence="3">The sequence shown here is derived from an EMBL/GenBank/DDBJ whole genome shotgun (WGS) entry which is preliminary data.</text>
</comment>
<feature type="domain" description="S-Me-THD N-terminal" evidence="1">
    <location>
        <begin position="10"/>
        <end position="165"/>
    </location>
</feature>
<dbReference type="EMBL" id="NOIG01000004">
    <property type="protein sequence ID" value="OYD51067.1"/>
    <property type="molecule type" value="Genomic_DNA"/>
</dbReference>
<dbReference type="Pfam" id="PF06032">
    <property type="entry name" value="S-Me-THD_N"/>
    <property type="match status" value="1"/>
</dbReference>
<dbReference type="Gene3D" id="2.40.390.10">
    <property type="entry name" value="CV3147-like"/>
    <property type="match status" value="1"/>
</dbReference>
<sequence>MGNVYFYGLTDFQAIATGAAVLASGGGGSYHDACAIVQQLADQGYTGTVQVQDYDGATNACVLAIMGSPDAADNLTLTAVQNSISNTVAVMQAYTGMQPGAFIPVEIGPINSLVPLIGAAMSGGSVWVVNGDGAGRAVPELPQTTFTAPTGPAPSPAVLASDASTLVAAEYAVLGSATASGIESLAGGVVGGFGGYSGIAMWPSNAGNQFALSGSYIPGTLEQARQLGLQLLQAVTPLSTQAVAAGIEEITGRTARAVVSNFYITSVTQSTSSASLDSGIIRLDNAQDPAQSTETHYLYNLNENLIMYSAASTTPDIIAPDSICYYSESTGRGFSNASDDLAQYFDAATGRSTGNMVSVIAVQTAPQLYNTPGVVASFAALLRNIGYAGGMPPA</sequence>
<name>A0A235ERA2_9BURK</name>
<dbReference type="InterPro" id="IPR027479">
    <property type="entry name" value="S-Me-THD_N_sf"/>
</dbReference>
<dbReference type="InterPro" id="IPR048350">
    <property type="entry name" value="S-Me-THD-like_C"/>
</dbReference>
<organism evidence="3 4">
    <name type="scientific">Acidovorax kalamii</name>
    <dbReference type="NCBI Taxonomy" id="2004485"/>
    <lineage>
        <taxon>Bacteria</taxon>
        <taxon>Pseudomonadati</taxon>
        <taxon>Pseudomonadota</taxon>
        <taxon>Betaproteobacteria</taxon>
        <taxon>Burkholderiales</taxon>
        <taxon>Comamonadaceae</taxon>
        <taxon>Acidovorax</taxon>
    </lineage>
</organism>
<evidence type="ECO:0000259" key="1">
    <source>
        <dbReference type="Pfam" id="PF06032"/>
    </source>
</evidence>
<dbReference type="Proteomes" id="UP000215441">
    <property type="component" value="Unassembled WGS sequence"/>
</dbReference>
<dbReference type="OrthoDB" id="7441206at2"/>
<accession>A0A235ERA2</accession>